<dbReference type="EMBL" id="JACHJP010000002">
    <property type="protein sequence ID" value="MBB4916048.1"/>
    <property type="molecule type" value="Genomic_DNA"/>
</dbReference>
<feature type="transmembrane region" description="Helical" evidence="1">
    <location>
        <begin position="243"/>
        <end position="264"/>
    </location>
</feature>
<keyword evidence="1" id="KW-0812">Transmembrane</keyword>
<dbReference type="GO" id="GO:0080120">
    <property type="term" value="P:CAAX-box protein maturation"/>
    <property type="evidence" value="ECO:0007669"/>
    <property type="project" value="UniProtKB-ARBA"/>
</dbReference>
<gene>
    <name evidence="3" type="ORF">FHS44_003133</name>
</gene>
<accession>A0A7W7VMW5</accession>
<keyword evidence="3" id="KW-0378">Hydrolase</keyword>
<dbReference type="Pfam" id="PF02517">
    <property type="entry name" value="Rce1-like"/>
    <property type="match status" value="1"/>
</dbReference>
<keyword evidence="4" id="KW-1185">Reference proteome</keyword>
<feature type="transmembrane region" description="Helical" evidence="1">
    <location>
        <begin position="7"/>
        <end position="28"/>
    </location>
</feature>
<feature type="transmembrane region" description="Helical" evidence="1">
    <location>
        <begin position="181"/>
        <end position="202"/>
    </location>
</feature>
<feature type="domain" description="CAAX prenyl protease 2/Lysostaphin resistance protein A-like" evidence="2">
    <location>
        <begin position="155"/>
        <end position="255"/>
    </location>
</feature>
<reference evidence="3 4" key="1">
    <citation type="submission" date="2020-08" db="EMBL/GenBank/DDBJ databases">
        <title>Genomic Encyclopedia of Type Strains, Phase III (KMG-III): the genomes of soil and plant-associated and newly described type strains.</title>
        <authorList>
            <person name="Whitman W."/>
        </authorList>
    </citation>
    <scope>NUCLEOTIDE SEQUENCE [LARGE SCALE GENOMIC DNA]</scope>
    <source>
        <strain evidence="3 4">CECT 8840</strain>
    </source>
</reference>
<sequence length="307" mass="32500">MSRRSTDLWLFLIVAFGLSWLFALPIWLNGSPLGSAPVVVTAAVMMFTPALGVLAVWLYGRRRGEPGTTWREWAGRTGLTLGERPGRTVALFALAWFGVPLFVAAAIALSAALGLFGLDLDGFSLFRQTLEQTSQGRPVPSSLGPVVVVQLALAVLVAPLVNSIPAFGEEWGWRGWLLPRLMPLGTWRAVLVSGVIWGAWHAPLTLRGYNYPELGAWAAPFFVVFCVAFGALLGWLRLRSGSVWPAVVGHGALNASGGLILLVADAAHPPSLVVAGATGLVGSALLAVLSLLLFTRAPVRPAVPAEG</sequence>
<feature type="transmembrane region" description="Helical" evidence="1">
    <location>
        <begin position="34"/>
        <end position="59"/>
    </location>
</feature>
<dbReference type="GO" id="GO:0006508">
    <property type="term" value="P:proteolysis"/>
    <property type="evidence" value="ECO:0007669"/>
    <property type="project" value="UniProtKB-KW"/>
</dbReference>
<protein>
    <submittedName>
        <fullName evidence="3">Membrane protease YdiL (CAAX protease family)</fullName>
    </submittedName>
</protein>
<dbReference type="InterPro" id="IPR042150">
    <property type="entry name" value="MmRce1-like"/>
</dbReference>
<name>A0A7W7VMW5_9ACTN</name>
<dbReference type="InterPro" id="IPR003675">
    <property type="entry name" value="Rce1/LyrA-like_dom"/>
</dbReference>
<dbReference type="RefSeq" id="WP_184714886.1">
    <property type="nucleotide sequence ID" value="NZ_JACHJP010000002.1"/>
</dbReference>
<evidence type="ECO:0000259" key="2">
    <source>
        <dbReference type="Pfam" id="PF02517"/>
    </source>
</evidence>
<dbReference type="Proteomes" id="UP000552644">
    <property type="component" value="Unassembled WGS sequence"/>
</dbReference>
<feature type="transmembrane region" description="Helical" evidence="1">
    <location>
        <begin position="138"/>
        <end position="161"/>
    </location>
</feature>
<evidence type="ECO:0000313" key="3">
    <source>
        <dbReference type="EMBL" id="MBB4916048.1"/>
    </source>
</evidence>
<dbReference type="PANTHER" id="PTHR35797">
    <property type="entry name" value="PROTEASE-RELATED"/>
    <property type="match status" value="1"/>
</dbReference>
<dbReference type="PANTHER" id="PTHR35797:SF1">
    <property type="entry name" value="PROTEASE"/>
    <property type="match status" value="1"/>
</dbReference>
<feature type="transmembrane region" description="Helical" evidence="1">
    <location>
        <begin position="89"/>
        <end position="118"/>
    </location>
</feature>
<dbReference type="GO" id="GO:0004175">
    <property type="term" value="F:endopeptidase activity"/>
    <property type="evidence" value="ECO:0007669"/>
    <property type="project" value="UniProtKB-ARBA"/>
</dbReference>
<proteinExistence type="predicted"/>
<organism evidence="3 4">
    <name type="scientific">Streptosporangium saharense</name>
    <dbReference type="NCBI Taxonomy" id="1706840"/>
    <lineage>
        <taxon>Bacteria</taxon>
        <taxon>Bacillati</taxon>
        <taxon>Actinomycetota</taxon>
        <taxon>Actinomycetes</taxon>
        <taxon>Streptosporangiales</taxon>
        <taxon>Streptosporangiaceae</taxon>
        <taxon>Streptosporangium</taxon>
    </lineage>
</organism>
<keyword evidence="1" id="KW-1133">Transmembrane helix</keyword>
<feature type="transmembrane region" description="Helical" evidence="1">
    <location>
        <begin position="270"/>
        <end position="294"/>
    </location>
</feature>
<comment type="caution">
    <text evidence="3">The sequence shown here is derived from an EMBL/GenBank/DDBJ whole genome shotgun (WGS) entry which is preliminary data.</text>
</comment>
<dbReference type="AlphaFoldDB" id="A0A7W7VMW5"/>
<keyword evidence="1" id="KW-0472">Membrane</keyword>
<evidence type="ECO:0000313" key="4">
    <source>
        <dbReference type="Proteomes" id="UP000552644"/>
    </source>
</evidence>
<keyword evidence="3" id="KW-0645">Protease</keyword>
<feature type="transmembrane region" description="Helical" evidence="1">
    <location>
        <begin position="214"/>
        <end position="236"/>
    </location>
</feature>
<evidence type="ECO:0000256" key="1">
    <source>
        <dbReference type="SAM" id="Phobius"/>
    </source>
</evidence>